<dbReference type="Gene3D" id="3.40.50.2000">
    <property type="entry name" value="Glycogen Phosphorylase B"/>
    <property type="match status" value="2"/>
</dbReference>
<dbReference type="PANTHER" id="PTHR46401:SF2">
    <property type="entry name" value="GLYCOSYLTRANSFERASE WBBK-RELATED"/>
    <property type="match status" value="1"/>
</dbReference>
<dbReference type="CDD" id="cd03801">
    <property type="entry name" value="GT4_PimA-like"/>
    <property type="match status" value="1"/>
</dbReference>
<dbReference type="InterPro" id="IPR001296">
    <property type="entry name" value="Glyco_trans_1"/>
</dbReference>
<evidence type="ECO:0000259" key="4">
    <source>
        <dbReference type="Pfam" id="PF00534"/>
    </source>
</evidence>
<evidence type="ECO:0000313" key="7">
    <source>
        <dbReference type="Proteomes" id="UP001418444"/>
    </source>
</evidence>
<keyword evidence="1" id="KW-0328">Glycosyltransferase</keyword>
<dbReference type="Pfam" id="PF13439">
    <property type="entry name" value="Glyco_transf_4"/>
    <property type="match status" value="1"/>
</dbReference>
<feature type="domain" description="Glycosyl transferase family 1" evidence="4">
    <location>
        <begin position="239"/>
        <end position="390"/>
    </location>
</feature>
<accession>A0ABP7NQ74</accession>
<organism evidence="6 7">
    <name type="scientific">Gordonia caeni</name>
    <dbReference type="NCBI Taxonomy" id="1007097"/>
    <lineage>
        <taxon>Bacteria</taxon>
        <taxon>Bacillati</taxon>
        <taxon>Actinomycetota</taxon>
        <taxon>Actinomycetes</taxon>
        <taxon>Mycobacteriales</taxon>
        <taxon>Gordoniaceae</taxon>
        <taxon>Gordonia</taxon>
    </lineage>
</organism>
<evidence type="ECO:0000313" key="6">
    <source>
        <dbReference type="EMBL" id="GAA3951872.1"/>
    </source>
</evidence>
<evidence type="ECO:0000256" key="3">
    <source>
        <dbReference type="SAM" id="MobiDB-lite"/>
    </source>
</evidence>
<dbReference type="SUPFAM" id="SSF53756">
    <property type="entry name" value="UDP-Glycosyltransferase/glycogen phosphorylase"/>
    <property type="match status" value="1"/>
</dbReference>
<keyword evidence="7" id="KW-1185">Reference proteome</keyword>
<reference evidence="7" key="1">
    <citation type="journal article" date="2019" name="Int. J. Syst. Evol. Microbiol.">
        <title>The Global Catalogue of Microorganisms (GCM) 10K type strain sequencing project: providing services to taxonomists for standard genome sequencing and annotation.</title>
        <authorList>
            <consortium name="The Broad Institute Genomics Platform"/>
            <consortium name="The Broad Institute Genome Sequencing Center for Infectious Disease"/>
            <person name="Wu L."/>
            <person name="Ma J."/>
        </authorList>
    </citation>
    <scope>NUCLEOTIDE SEQUENCE [LARGE SCALE GENOMIC DNA]</scope>
    <source>
        <strain evidence="7">JCM 16923</strain>
    </source>
</reference>
<evidence type="ECO:0000256" key="1">
    <source>
        <dbReference type="ARBA" id="ARBA00022676"/>
    </source>
</evidence>
<feature type="compositionally biased region" description="Basic and acidic residues" evidence="3">
    <location>
        <begin position="460"/>
        <end position="471"/>
    </location>
</feature>
<dbReference type="Proteomes" id="UP001418444">
    <property type="component" value="Unassembled WGS sequence"/>
</dbReference>
<gene>
    <name evidence="6" type="ORF">GCM10022231_07190</name>
</gene>
<dbReference type="InterPro" id="IPR028098">
    <property type="entry name" value="Glyco_trans_4-like_N"/>
</dbReference>
<evidence type="ECO:0000256" key="2">
    <source>
        <dbReference type="ARBA" id="ARBA00022679"/>
    </source>
</evidence>
<evidence type="ECO:0000259" key="5">
    <source>
        <dbReference type="Pfam" id="PF13439"/>
    </source>
</evidence>
<sequence>MTPEPPLRIALLSYRSKPHCGGQGVYVRHLSRELALLGHTVEVFSGQPYPELDQAALDAGVTLTEVPSLDLYGEPDPFRTPRPGEYRDWLDVLEVSMMWTAAFGEPLTFSLRAARLLKDRRDDFDVVHDNQCLGYGLLSVKRQGYPMVATIHHPITRDRSLAVRAAKGLKKITAWRWHSFLAMQGRVARRIPSLLTVSKTSEDDIRDAFGVREGRLATIPLGVDVDLFAPRGERIPGSIVCVASADAPLKGVAYLLEAFAKVAADHPVTLTLVSKLDPNGPSARLIEKLSIGDKVSVVSGIDDDQLAALLASAEIACVPSLYEGFSLPAVEAMSCGTPLVASRAGAIPEVVGDAALLVEPRDAEGLAAAIRSLLDDPDRAARLGDAGRRRVTENYSWAAVAAATVERYRAAIAQQSPSLSPVEPGGEATSSLVEPGGEATSSLVEPGDEGARVETNADTTPRDDHKENAAC</sequence>
<dbReference type="PANTHER" id="PTHR46401">
    <property type="entry name" value="GLYCOSYLTRANSFERASE WBBK-RELATED"/>
    <property type="match status" value="1"/>
</dbReference>
<dbReference type="EMBL" id="BAAAZW010000002">
    <property type="protein sequence ID" value="GAA3951872.1"/>
    <property type="molecule type" value="Genomic_DNA"/>
</dbReference>
<proteinExistence type="predicted"/>
<keyword evidence="2" id="KW-0808">Transferase</keyword>
<feature type="region of interest" description="Disordered" evidence="3">
    <location>
        <begin position="416"/>
        <end position="471"/>
    </location>
</feature>
<protein>
    <submittedName>
        <fullName evidence="6">Glycosyltransferase family 4 protein</fullName>
    </submittedName>
</protein>
<comment type="caution">
    <text evidence="6">The sequence shown here is derived from an EMBL/GenBank/DDBJ whole genome shotgun (WGS) entry which is preliminary data.</text>
</comment>
<name>A0ABP7NQ74_9ACTN</name>
<dbReference type="Pfam" id="PF00534">
    <property type="entry name" value="Glycos_transf_1"/>
    <property type="match status" value="1"/>
</dbReference>
<feature type="domain" description="Glycosyltransferase subfamily 4-like N-terminal" evidence="5">
    <location>
        <begin position="21"/>
        <end position="226"/>
    </location>
</feature>